<evidence type="ECO:0000313" key="4">
    <source>
        <dbReference type="Proteomes" id="UP001569904"/>
    </source>
</evidence>
<keyword evidence="2" id="KW-0812">Transmembrane</keyword>
<sequence>MLNGLGRDRARRDGGAAAIEYAVLLVIASLLTVALLVMVPNPVGANVKVALCKIFGGTDCTSKPYEYKPPTSACITGTDSKKVGYSVTAFSIKVGQNFQFVKTTYADGKVRIMIVPADYKLGAEAEIGGKLQFGKGSFGGELGAKVEGSVNFKYGDTWVFNSDKEAGDWLDDVKWDLARKEGEKVSPGLWVFDKVTGWKPRTRDPEVTQWEVGAEGVLKGAAGFGSLTSDDSGKKSVKDAGTGVEIEGSAGDAILVTKDNTGSEKDGYPKTTYTFQVKGAVKGGAKALGYGPGGERTYIGQTRVTYDKDGRLTSITWITTQETNDSEGYKNPAKKNGSVKDTDKQVSVTTTTVNFDDSNRAIGQQWIHDNAFLMPFQTVRNAADENGAFVSQDPGPNGSPMDRLIYDRGLVSRNVYAGDVDEFKIGAEIAAELKFGIEGGYEGEKQRIVDSQYLGAPQNGQRTFQQWPDCAK</sequence>
<name>A0ABV4QNX0_9ACTN</name>
<keyword evidence="4" id="KW-1185">Reference proteome</keyword>
<evidence type="ECO:0000256" key="2">
    <source>
        <dbReference type="SAM" id="Phobius"/>
    </source>
</evidence>
<keyword evidence="2" id="KW-0472">Membrane</keyword>
<dbReference type="RefSeq" id="WP_371938574.1">
    <property type="nucleotide sequence ID" value="NZ_JAXCEH010000001.1"/>
</dbReference>
<dbReference type="EMBL" id="JAXCEH010000001">
    <property type="protein sequence ID" value="MFA1552291.1"/>
    <property type="molecule type" value="Genomic_DNA"/>
</dbReference>
<protein>
    <submittedName>
        <fullName evidence="3">Uncharacterized protein</fullName>
    </submittedName>
</protein>
<feature type="region of interest" description="Disordered" evidence="1">
    <location>
        <begin position="324"/>
        <end position="343"/>
    </location>
</feature>
<reference evidence="3 4" key="1">
    <citation type="submission" date="2023-11" db="EMBL/GenBank/DDBJ databases">
        <title>Actinomadura monticuli sp. nov., isolated from volcanic ash.</title>
        <authorList>
            <person name="Lee S.D."/>
            <person name="Yang H."/>
            <person name="Kim I.S."/>
        </authorList>
    </citation>
    <scope>NUCLEOTIDE SEQUENCE [LARGE SCALE GENOMIC DNA]</scope>
    <source>
        <strain evidence="3 4">DSM 45346</strain>
    </source>
</reference>
<comment type="caution">
    <text evidence="3">The sequence shown here is derived from an EMBL/GenBank/DDBJ whole genome shotgun (WGS) entry which is preliminary data.</text>
</comment>
<evidence type="ECO:0000313" key="3">
    <source>
        <dbReference type="EMBL" id="MFA1552291.1"/>
    </source>
</evidence>
<keyword evidence="2" id="KW-1133">Transmembrane helix</keyword>
<organism evidence="3 4">
    <name type="scientific">Actinomadura chokoriensis</name>
    <dbReference type="NCBI Taxonomy" id="454156"/>
    <lineage>
        <taxon>Bacteria</taxon>
        <taxon>Bacillati</taxon>
        <taxon>Actinomycetota</taxon>
        <taxon>Actinomycetes</taxon>
        <taxon>Streptosporangiales</taxon>
        <taxon>Thermomonosporaceae</taxon>
        <taxon>Actinomadura</taxon>
    </lineage>
</organism>
<feature type="transmembrane region" description="Helical" evidence="2">
    <location>
        <begin position="21"/>
        <end position="39"/>
    </location>
</feature>
<proteinExistence type="predicted"/>
<evidence type="ECO:0000256" key="1">
    <source>
        <dbReference type="SAM" id="MobiDB-lite"/>
    </source>
</evidence>
<gene>
    <name evidence="3" type="ORF">SM436_01175</name>
</gene>
<dbReference type="Proteomes" id="UP001569904">
    <property type="component" value="Unassembled WGS sequence"/>
</dbReference>
<accession>A0ABV4QNX0</accession>